<evidence type="ECO:0000313" key="1">
    <source>
        <dbReference type="EMBL" id="SLN72185.1"/>
    </source>
</evidence>
<gene>
    <name evidence="1" type="ORF">TRL7639_04290</name>
</gene>
<dbReference type="RefSeq" id="WP_133057689.1">
    <property type="nucleotide sequence ID" value="NZ_FWFO01000007.1"/>
</dbReference>
<keyword evidence="2" id="KW-1185">Reference proteome</keyword>
<evidence type="ECO:0000313" key="2">
    <source>
        <dbReference type="Proteomes" id="UP000193077"/>
    </source>
</evidence>
<dbReference type="AlphaFoldDB" id="A0A1Y5TTI6"/>
<organism evidence="1 2">
    <name type="scientific">Falsiruegeria litorea R37</name>
    <dbReference type="NCBI Taxonomy" id="1200284"/>
    <lineage>
        <taxon>Bacteria</taxon>
        <taxon>Pseudomonadati</taxon>
        <taxon>Pseudomonadota</taxon>
        <taxon>Alphaproteobacteria</taxon>
        <taxon>Rhodobacterales</taxon>
        <taxon>Roseobacteraceae</taxon>
        <taxon>Falsiruegeria</taxon>
    </lineage>
</organism>
<reference evidence="1 2" key="1">
    <citation type="submission" date="2017-03" db="EMBL/GenBank/DDBJ databases">
        <authorList>
            <person name="Afonso C.L."/>
            <person name="Miller P.J."/>
            <person name="Scott M.A."/>
            <person name="Spackman E."/>
            <person name="Goraichik I."/>
            <person name="Dimitrov K.M."/>
            <person name="Suarez D.L."/>
            <person name="Swayne D.E."/>
        </authorList>
    </citation>
    <scope>NUCLEOTIDE SEQUENCE [LARGE SCALE GENOMIC DNA]</scope>
    <source>
        <strain evidence="1 2">CECT 7639</strain>
    </source>
</reference>
<dbReference type="OrthoDB" id="9862918at2"/>
<accession>A0A1Y5TTI6</accession>
<proteinExistence type="predicted"/>
<name>A0A1Y5TTI6_9RHOB</name>
<protein>
    <submittedName>
        <fullName evidence="1">Uncharacterized protein</fullName>
    </submittedName>
</protein>
<dbReference type="Proteomes" id="UP000193077">
    <property type="component" value="Unassembled WGS sequence"/>
</dbReference>
<dbReference type="EMBL" id="FWFO01000007">
    <property type="protein sequence ID" value="SLN72185.1"/>
    <property type="molecule type" value="Genomic_DNA"/>
</dbReference>
<sequence>MNKGKDVVISPKEMESLAAKLESFSKELSPDEQTMLSAMVVLAGRQLAGMGAERVQINRDAERLGGLQAGFANSFSRFAPDAFPEPVGGAAVVAPGTVCIE</sequence>